<feature type="transmembrane region" description="Helical" evidence="13">
    <location>
        <begin position="356"/>
        <end position="383"/>
    </location>
</feature>
<comment type="subcellular location">
    <subcellularLocation>
        <location evidence="1">Cell inner membrane</location>
        <topology evidence="1">Multi-pass membrane protein</topology>
    </subcellularLocation>
    <subcellularLocation>
        <location evidence="2">Cytoplasm</location>
    </subcellularLocation>
</comment>
<keyword evidence="6" id="KW-0762">Sugar transport</keyword>
<dbReference type="GO" id="GO:0005886">
    <property type="term" value="C:plasma membrane"/>
    <property type="evidence" value="ECO:0007669"/>
    <property type="project" value="UniProtKB-SubCell"/>
</dbReference>
<name>A0A1Q2CB66_ANAHA</name>
<dbReference type="InterPro" id="IPR050864">
    <property type="entry name" value="Bacterial_PTS_Sugar_Transport"/>
</dbReference>
<dbReference type="InterPro" id="IPR003501">
    <property type="entry name" value="PTS_EIIB_2/3"/>
</dbReference>
<evidence type="ECO:0000313" key="18">
    <source>
        <dbReference type="Proteomes" id="UP000188159"/>
    </source>
</evidence>
<protein>
    <recommendedName>
        <fullName evidence="19">EIIABC-Fru</fullName>
    </recommendedName>
</protein>
<feature type="transmembrane region" description="Helical" evidence="13">
    <location>
        <begin position="319"/>
        <end position="344"/>
    </location>
</feature>
<evidence type="ECO:0000259" key="16">
    <source>
        <dbReference type="PROSITE" id="PS51104"/>
    </source>
</evidence>
<evidence type="ECO:0008006" key="19">
    <source>
        <dbReference type="Google" id="ProtNLM"/>
    </source>
</evidence>
<gene>
    <name evidence="17" type="ORF">DO83_08290</name>
</gene>
<feature type="transmembrane region" description="Helical" evidence="13">
    <location>
        <begin position="581"/>
        <end position="602"/>
    </location>
</feature>
<feature type="domain" description="PTS EIIA type-2" evidence="14">
    <location>
        <begin position="2"/>
        <end position="148"/>
    </location>
</feature>
<evidence type="ECO:0000259" key="14">
    <source>
        <dbReference type="PROSITE" id="PS51094"/>
    </source>
</evidence>
<dbReference type="CDD" id="cd00211">
    <property type="entry name" value="PTS_IIA_fru"/>
    <property type="match status" value="1"/>
</dbReference>
<dbReference type="AlphaFoldDB" id="A0A1Q2CB66"/>
<evidence type="ECO:0000256" key="8">
    <source>
        <dbReference type="ARBA" id="ARBA00022683"/>
    </source>
</evidence>
<dbReference type="NCBIfam" id="TIGR00829">
    <property type="entry name" value="FRU"/>
    <property type="match status" value="1"/>
</dbReference>
<dbReference type="Gene3D" id="3.40.50.2300">
    <property type="match status" value="1"/>
</dbReference>
<dbReference type="InterPro" id="IPR036095">
    <property type="entry name" value="PTS_EIIB-like_sf"/>
</dbReference>
<feature type="transmembrane region" description="Helical" evidence="13">
    <location>
        <begin position="542"/>
        <end position="561"/>
    </location>
</feature>
<dbReference type="PROSITE" id="PS51099">
    <property type="entry name" value="PTS_EIIB_TYPE_2"/>
    <property type="match status" value="1"/>
</dbReference>
<dbReference type="RefSeq" id="WP_077327813.1">
    <property type="nucleotide sequence ID" value="NZ_CP012098.1"/>
</dbReference>
<dbReference type="NCBIfam" id="TIGR01427">
    <property type="entry name" value="PTS_IIC_fructo"/>
    <property type="match status" value="1"/>
</dbReference>
<dbReference type="NCBIfam" id="TIGR00848">
    <property type="entry name" value="fruA"/>
    <property type="match status" value="1"/>
</dbReference>
<feature type="transmembrane region" description="Helical" evidence="13">
    <location>
        <begin position="287"/>
        <end position="307"/>
    </location>
</feature>
<keyword evidence="11 13" id="KW-1133">Transmembrane helix</keyword>
<keyword evidence="5" id="KW-0597">Phosphoprotein</keyword>
<keyword evidence="9 13" id="KW-0812">Transmembrane</keyword>
<dbReference type="InterPro" id="IPR003353">
    <property type="entry name" value="PTS_IIB_fruc"/>
</dbReference>
<accession>A0A1Q2CB66</accession>
<dbReference type="InterPro" id="IPR002178">
    <property type="entry name" value="PTS_EIIA_type-2_dom"/>
</dbReference>
<dbReference type="CDD" id="cd05569">
    <property type="entry name" value="PTS_IIB_fructose"/>
    <property type="match status" value="1"/>
</dbReference>
<dbReference type="Pfam" id="PF00359">
    <property type="entry name" value="PTS_EIIA_2"/>
    <property type="match status" value="1"/>
</dbReference>
<dbReference type="InterPro" id="IPR006327">
    <property type="entry name" value="PTS_IIC_fruc"/>
</dbReference>
<evidence type="ECO:0000256" key="10">
    <source>
        <dbReference type="ARBA" id="ARBA00022777"/>
    </source>
</evidence>
<dbReference type="InterPro" id="IPR004715">
    <property type="entry name" value="PTS_IIA_fruc"/>
</dbReference>
<evidence type="ECO:0000256" key="13">
    <source>
        <dbReference type="SAM" id="Phobius"/>
    </source>
</evidence>
<dbReference type="GO" id="GO:0022877">
    <property type="term" value="F:protein-N(PI)-phosphohistidine-fructose phosphotransferase system transporter activity"/>
    <property type="evidence" value="ECO:0007669"/>
    <property type="project" value="InterPro"/>
</dbReference>
<dbReference type="GO" id="GO:0016301">
    <property type="term" value="F:kinase activity"/>
    <property type="evidence" value="ECO:0007669"/>
    <property type="project" value="UniProtKB-KW"/>
</dbReference>
<dbReference type="GO" id="GO:0009401">
    <property type="term" value="P:phosphoenolpyruvate-dependent sugar phosphotransferase system"/>
    <property type="evidence" value="ECO:0007669"/>
    <property type="project" value="UniProtKB-KW"/>
</dbReference>
<reference evidence="17 18" key="1">
    <citation type="journal article" date="2016" name="Sci. Rep.">
        <title>Accelerated dysbiosis of gut microbiota during aggravation of DSS-induced colitis by a butyrate-producing bacterium.</title>
        <authorList>
            <person name="Zhang Q."/>
            <person name="Wu Y."/>
            <person name="Wang J."/>
            <person name="Wu G."/>
            <person name="Long W."/>
            <person name="Xue Z."/>
            <person name="Wang L."/>
            <person name="Zhang X."/>
            <person name="Pang X."/>
            <person name="Zhao Y."/>
            <person name="Zhao L."/>
            <person name="Zhang C."/>
        </authorList>
    </citation>
    <scope>NUCLEOTIDE SEQUENCE [LARGE SCALE GENOMIC DNA]</scope>
    <source>
        <strain evidence="17 18">BPB5</strain>
    </source>
</reference>
<keyword evidence="10" id="KW-0418">Kinase</keyword>
<dbReference type="Proteomes" id="UP000188159">
    <property type="component" value="Chromosome"/>
</dbReference>
<keyword evidence="7" id="KW-0808">Transferase</keyword>
<keyword evidence="12 13" id="KW-0472">Membrane</keyword>
<dbReference type="PANTHER" id="PTHR30505:SF0">
    <property type="entry name" value="FRUCTOSE-LIKE PTS SYSTEM EIIBC COMPONENT-RELATED"/>
    <property type="match status" value="1"/>
</dbReference>
<evidence type="ECO:0000256" key="5">
    <source>
        <dbReference type="ARBA" id="ARBA00022553"/>
    </source>
</evidence>
<dbReference type="Pfam" id="PF02302">
    <property type="entry name" value="PTS_IIB"/>
    <property type="match status" value="1"/>
</dbReference>
<feature type="transmembrane region" description="Helical" evidence="13">
    <location>
        <begin position="484"/>
        <end position="505"/>
    </location>
</feature>
<sequence length="607" mass="64821">MEMIRKENICMVESIKDKKELFHFLAEFMAKQGQIENDEIEKIENGLWKREELSLTGVGNGVAIPHVQNEAVKNPTVVCVKSEKPIFYEGLEGNEVHLVFMIAVPPNAGDQHLKYLATLSRKLTDENFVASLRNSKNEDELYQILKNLNEKEEKTMSGTKKILAVTACPTGIAHTYMAAENIEKAAIAKGYEVKVETNGSSGAENILTEEEIKQADAIIIAADTKVKTARFNGKRVLFASVTQGIKEPDVLIDKALKEPAYHEKEETQETGAKRGIYSHLMSGVSNMLPLVVGGGILIAISFMWGINSASADSDQFNQIAAWINQVGGASFGLMLPILAGYISYSIADRPGLAPGLVGGMLAYNGGSGFLGALVAGFLAGAVVNGLKKLFKGLPKSLDGLKPVLLYPLISIFIVGMIIVVALNPIMSEVNVIITNFLNHLGGANRILLGLVLGMMMAADLGGPINKAAYAFSLAMLEAGNYQIMGAVMTSGMVPAVGVALATSLYKKKFTQEERNAAKANYIMGLSFICEGAIPYAAADPKAIIPSLIIGSGITGALSMFFKVGCPAPHGGVFVLPVVQNAVMFLAVIAIGVVLTALLIGVLKKDLE</sequence>
<dbReference type="PROSITE" id="PS51094">
    <property type="entry name" value="PTS_EIIA_TYPE_2"/>
    <property type="match status" value="1"/>
</dbReference>
<dbReference type="PANTHER" id="PTHR30505">
    <property type="entry name" value="FRUCTOSE-LIKE PERMEASE"/>
    <property type="match status" value="1"/>
</dbReference>
<proteinExistence type="predicted"/>
<dbReference type="Gene3D" id="3.40.930.10">
    <property type="entry name" value="Mannitol-specific EII, Chain A"/>
    <property type="match status" value="1"/>
</dbReference>
<keyword evidence="4" id="KW-1003">Cell membrane</keyword>
<dbReference type="SUPFAM" id="SSF52794">
    <property type="entry name" value="PTS system IIB component-like"/>
    <property type="match status" value="1"/>
</dbReference>
<dbReference type="InterPro" id="IPR013011">
    <property type="entry name" value="PTS_EIIB_2"/>
</dbReference>
<dbReference type="InterPro" id="IPR016152">
    <property type="entry name" value="PTrfase/Anion_transptr"/>
</dbReference>
<feature type="domain" description="PTS EIIB type-2" evidence="15">
    <location>
        <begin position="160"/>
        <end position="257"/>
    </location>
</feature>
<evidence type="ECO:0000256" key="1">
    <source>
        <dbReference type="ARBA" id="ARBA00004429"/>
    </source>
</evidence>
<evidence type="ECO:0000259" key="15">
    <source>
        <dbReference type="PROSITE" id="PS51099"/>
    </source>
</evidence>
<evidence type="ECO:0000256" key="9">
    <source>
        <dbReference type="ARBA" id="ARBA00022692"/>
    </source>
</evidence>
<keyword evidence="8" id="KW-0598">Phosphotransferase system</keyword>
<dbReference type="FunFam" id="3.40.50.2300:FF:000014">
    <property type="entry name" value="PTS system fructose-like transporter subunit IIB"/>
    <property type="match status" value="1"/>
</dbReference>
<dbReference type="InterPro" id="IPR013014">
    <property type="entry name" value="PTS_EIIC_2"/>
</dbReference>
<evidence type="ECO:0000256" key="3">
    <source>
        <dbReference type="ARBA" id="ARBA00022448"/>
    </source>
</evidence>
<dbReference type="FunFam" id="3.40.930.10:FF:000009">
    <property type="entry name" value="PTS system, fructose specific IIABC component"/>
    <property type="match status" value="1"/>
</dbReference>
<evidence type="ECO:0000256" key="2">
    <source>
        <dbReference type="ARBA" id="ARBA00004496"/>
    </source>
</evidence>
<dbReference type="GO" id="GO:0090563">
    <property type="term" value="F:protein-phosphocysteine-sugar phosphotransferase activity"/>
    <property type="evidence" value="ECO:0007669"/>
    <property type="project" value="TreeGrafter"/>
</dbReference>
<keyword evidence="3" id="KW-0813">Transport</keyword>
<feature type="domain" description="PTS EIIC type-2" evidence="16">
    <location>
        <begin position="276"/>
        <end position="607"/>
    </location>
</feature>
<dbReference type="GO" id="GO:0005737">
    <property type="term" value="C:cytoplasm"/>
    <property type="evidence" value="ECO:0007669"/>
    <property type="project" value="UniProtKB-SubCell"/>
</dbReference>
<organism evidence="17 18">
    <name type="scientific">Anaerostipes hadrus</name>
    <dbReference type="NCBI Taxonomy" id="649756"/>
    <lineage>
        <taxon>Bacteria</taxon>
        <taxon>Bacillati</taxon>
        <taxon>Bacillota</taxon>
        <taxon>Clostridia</taxon>
        <taxon>Lachnospirales</taxon>
        <taxon>Lachnospiraceae</taxon>
        <taxon>Anaerostipes</taxon>
    </lineage>
</organism>
<dbReference type="PROSITE" id="PS51104">
    <property type="entry name" value="PTS_EIIC_TYPE_2"/>
    <property type="match status" value="1"/>
</dbReference>
<evidence type="ECO:0000256" key="12">
    <source>
        <dbReference type="ARBA" id="ARBA00023136"/>
    </source>
</evidence>
<dbReference type="SUPFAM" id="SSF55804">
    <property type="entry name" value="Phoshotransferase/anion transport protein"/>
    <property type="match status" value="1"/>
</dbReference>
<dbReference type="Pfam" id="PF02378">
    <property type="entry name" value="PTS_EIIC"/>
    <property type="match status" value="1"/>
</dbReference>
<feature type="transmembrane region" description="Helical" evidence="13">
    <location>
        <begin position="446"/>
        <end position="464"/>
    </location>
</feature>
<feature type="transmembrane region" description="Helical" evidence="13">
    <location>
        <begin position="403"/>
        <end position="425"/>
    </location>
</feature>
<evidence type="ECO:0000256" key="6">
    <source>
        <dbReference type="ARBA" id="ARBA00022597"/>
    </source>
</evidence>
<evidence type="ECO:0000256" key="11">
    <source>
        <dbReference type="ARBA" id="ARBA00022989"/>
    </source>
</evidence>
<dbReference type="GO" id="GO:0005351">
    <property type="term" value="F:carbohydrate:proton symporter activity"/>
    <property type="evidence" value="ECO:0007669"/>
    <property type="project" value="InterPro"/>
</dbReference>
<evidence type="ECO:0000256" key="7">
    <source>
        <dbReference type="ARBA" id="ARBA00022679"/>
    </source>
</evidence>
<evidence type="ECO:0000313" key="17">
    <source>
        <dbReference type="EMBL" id="AQP40930.1"/>
    </source>
</evidence>
<dbReference type="InterPro" id="IPR003352">
    <property type="entry name" value="PTS_EIIC"/>
</dbReference>
<dbReference type="EMBL" id="CP012098">
    <property type="protein sequence ID" value="AQP40930.1"/>
    <property type="molecule type" value="Genomic_DNA"/>
</dbReference>
<evidence type="ECO:0000256" key="4">
    <source>
        <dbReference type="ARBA" id="ARBA00022475"/>
    </source>
</evidence>